<feature type="compositionally biased region" description="Acidic residues" evidence="1">
    <location>
        <begin position="95"/>
        <end position="104"/>
    </location>
</feature>
<evidence type="ECO:0000313" key="3">
    <source>
        <dbReference type="Proteomes" id="UP000215335"/>
    </source>
</evidence>
<dbReference type="Proteomes" id="UP000215335">
    <property type="component" value="Unassembled WGS sequence"/>
</dbReference>
<feature type="region of interest" description="Disordered" evidence="1">
    <location>
        <begin position="58"/>
        <end position="104"/>
    </location>
</feature>
<gene>
    <name evidence="2" type="ORF">TSAR_014009</name>
</gene>
<evidence type="ECO:0000256" key="1">
    <source>
        <dbReference type="SAM" id="MobiDB-lite"/>
    </source>
</evidence>
<protein>
    <submittedName>
        <fullName evidence="2">Uncharacterized protein</fullName>
    </submittedName>
</protein>
<organism evidence="2 3">
    <name type="scientific">Trichomalopsis sarcophagae</name>
    <dbReference type="NCBI Taxonomy" id="543379"/>
    <lineage>
        <taxon>Eukaryota</taxon>
        <taxon>Metazoa</taxon>
        <taxon>Ecdysozoa</taxon>
        <taxon>Arthropoda</taxon>
        <taxon>Hexapoda</taxon>
        <taxon>Insecta</taxon>
        <taxon>Pterygota</taxon>
        <taxon>Neoptera</taxon>
        <taxon>Endopterygota</taxon>
        <taxon>Hymenoptera</taxon>
        <taxon>Apocrita</taxon>
        <taxon>Proctotrupomorpha</taxon>
        <taxon>Chalcidoidea</taxon>
        <taxon>Pteromalidae</taxon>
        <taxon>Pteromalinae</taxon>
        <taxon>Trichomalopsis</taxon>
    </lineage>
</organism>
<keyword evidence="3" id="KW-1185">Reference proteome</keyword>
<proteinExistence type="predicted"/>
<dbReference type="EMBL" id="NNAY01001729">
    <property type="protein sequence ID" value="OXU23105.1"/>
    <property type="molecule type" value="Genomic_DNA"/>
</dbReference>
<feature type="compositionally biased region" description="Basic residues" evidence="1">
    <location>
        <begin position="75"/>
        <end position="91"/>
    </location>
</feature>
<reference evidence="2 3" key="1">
    <citation type="journal article" date="2017" name="Curr. Biol.">
        <title>The Evolution of Venom by Co-option of Single-Copy Genes.</title>
        <authorList>
            <person name="Martinson E.O."/>
            <person name="Mrinalini"/>
            <person name="Kelkar Y.D."/>
            <person name="Chang C.H."/>
            <person name="Werren J.H."/>
        </authorList>
    </citation>
    <scope>NUCLEOTIDE SEQUENCE [LARGE SCALE GENOMIC DNA]</scope>
    <source>
        <strain evidence="2 3">Alberta</strain>
        <tissue evidence="2">Whole body</tissue>
    </source>
</reference>
<dbReference type="AlphaFoldDB" id="A0A232EXN3"/>
<accession>A0A232EXN3</accession>
<name>A0A232EXN3_9HYME</name>
<comment type="caution">
    <text evidence="2">The sequence shown here is derived from an EMBL/GenBank/DDBJ whole genome shotgun (WGS) entry which is preliminary data.</text>
</comment>
<sequence length="104" mass="11586">MPRSELCIEASLESISMKASINDKSCVNPLSDNLETRLKKGEKLVCVCKVRSASAGGGNQEIAYTPPYNTEKIHAAVRRSKKPKRRQRHRRSNESDEDGTSPSR</sequence>
<evidence type="ECO:0000313" key="2">
    <source>
        <dbReference type="EMBL" id="OXU23105.1"/>
    </source>
</evidence>